<keyword evidence="3" id="KW-0813">Transport</keyword>
<keyword evidence="6" id="KW-0472">Membrane</keyword>
<comment type="similarity">
    <text evidence="2">Belongs to the SLC35F solute transporter family.</text>
</comment>
<comment type="caution">
    <text evidence="7">The sequence shown here is derived from an EMBL/GenBank/DDBJ whole genome shotgun (WGS) entry which is preliminary data.</text>
</comment>
<dbReference type="SUPFAM" id="SSF103481">
    <property type="entry name" value="Multidrug resistance efflux transporter EmrE"/>
    <property type="match status" value="1"/>
</dbReference>
<protein>
    <submittedName>
        <fullName evidence="7">Uncharacterized protein</fullName>
    </submittedName>
</protein>
<dbReference type="GO" id="GO:0022857">
    <property type="term" value="F:transmembrane transporter activity"/>
    <property type="evidence" value="ECO:0007669"/>
    <property type="project" value="InterPro"/>
</dbReference>
<dbReference type="GO" id="GO:0016020">
    <property type="term" value="C:membrane"/>
    <property type="evidence" value="ECO:0007669"/>
    <property type="project" value="UniProtKB-SubCell"/>
</dbReference>
<accession>A0AAE0KXG4</accession>
<evidence type="ECO:0000313" key="7">
    <source>
        <dbReference type="EMBL" id="KAK3264378.1"/>
    </source>
</evidence>
<dbReference type="Pfam" id="PF06027">
    <property type="entry name" value="SLC35F"/>
    <property type="match status" value="1"/>
</dbReference>
<gene>
    <name evidence="7" type="ORF">CYMTET_26879</name>
</gene>
<comment type="subcellular location">
    <subcellularLocation>
        <location evidence="1">Membrane</location>
        <topology evidence="1">Multi-pass membrane protein</topology>
    </subcellularLocation>
</comment>
<reference evidence="7 8" key="1">
    <citation type="journal article" date="2015" name="Genome Biol. Evol.">
        <title>Comparative Genomics of a Bacterivorous Green Alga Reveals Evolutionary Causalities and Consequences of Phago-Mixotrophic Mode of Nutrition.</title>
        <authorList>
            <person name="Burns J.A."/>
            <person name="Paasch A."/>
            <person name="Narechania A."/>
            <person name="Kim E."/>
        </authorList>
    </citation>
    <scope>NUCLEOTIDE SEQUENCE [LARGE SCALE GENOMIC DNA]</scope>
    <source>
        <strain evidence="7 8">PLY_AMNH</strain>
    </source>
</reference>
<dbReference type="AlphaFoldDB" id="A0AAE0KXG4"/>
<keyword evidence="8" id="KW-1185">Reference proteome</keyword>
<sequence>MNYLLLLFFCGGALLWRGKPLSKHWRIYPLLAVADVEANFLIVYAYQFTSITSVTLLDCATIPFVMALSTRFLGVRHTR</sequence>
<keyword evidence="4" id="KW-0812">Transmembrane</keyword>
<evidence type="ECO:0000313" key="8">
    <source>
        <dbReference type="Proteomes" id="UP001190700"/>
    </source>
</evidence>
<dbReference type="Proteomes" id="UP001190700">
    <property type="component" value="Unassembled WGS sequence"/>
</dbReference>
<evidence type="ECO:0000256" key="2">
    <source>
        <dbReference type="ARBA" id="ARBA00007863"/>
    </source>
</evidence>
<evidence type="ECO:0000256" key="5">
    <source>
        <dbReference type="ARBA" id="ARBA00022989"/>
    </source>
</evidence>
<organism evidence="7 8">
    <name type="scientific">Cymbomonas tetramitiformis</name>
    <dbReference type="NCBI Taxonomy" id="36881"/>
    <lineage>
        <taxon>Eukaryota</taxon>
        <taxon>Viridiplantae</taxon>
        <taxon>Chlorophyta</taxon>
        <taxon>Pyramimonadophyceae</taxon>
        <taxon>Pyramimonadales</taxon>
        <taxon>Pyramimonadaceae</taxon>
        <taxon>Cymbomonas</taxon>
    </lineage>
</organism>
<keyword evidence="5" id="KW-1133">Transmembrane helix</keyword>
<evidence type="ECO:0000256" key="1">
    <source>
        <dbReference type="ARBA" id="ARBA00004141"/>
    </source>
</evidence>
<dbReference type="EMBL" id="LGRX02014592">
    <property type="protein sequence ID" value="KAK3264378.1"/>
    <property type="molecule type" value="Genomic_DNA"/>
</dbReference>
<dbReference type="PANTHER" id="PTHR14233">
    <property type="entry name" value="DUF914-RELATED"/>
    <property type="match status" value="1"/>
</dbReference>
<name>A0AAE0KXG4_9CHLO</name>
<evidence type="ECO:0000256" key="3">
    <source>
        <dbReference type="ARBA" id="ARBA00022448"/>
    </source>
</evidence>
<dbReference type="InterPro" id="IPR009262">
    <property type="entry name" value="SLC35_F1/F2/F6"/>
</dbReference>
<evidence type="ECO:0000256" key="4">
    <source>
        <dbReference type="ARBA" id="ARBA00022692"/>
    </source>
</evidence>
<evidence type="ECO:0000256" key="6">
    <source>
        <dbReference type="ARBA" id="ARBA00023136"/>
    </source>
</evidence>
<dbReference type="InterPro" id="IPR037185">
    <property type="entry name" value="EmrE-like"/>
</dbReference>
<proteinExistence type="inferred from homology"/>
<dbReference type="InterPro" id="IPR052221">
    <property type="entry name" value="SLC35F_Transporter"/>
</dbReference>
<dbReference type="PANTHER" id="PTHR14233:SF4">
    <property type="entry name" value="SOLUTE CARRIER FAMILY 35 MEMBER F2"/>
    <property type="match status" value="1"/>
</dbReference>